<dbReference type="Gene3D" id="1.20.1250.20">
    <property type="entry name" value="MFS general substrate transporter like domains"/>
    <property type="match status" value="2"/>
</dbReference>
<accession>A0A8J7R8P7</accession>
<feature type="transmembrane region" description="Helical" evidence="6">
    <location>
        <begin position="240"/>
        <end position="261"/>
    </location>
</feature>
<feature type="transmembrane region" description="Helical" evidence="6">
    <location>
        <begin position="199"/>
        <end position="220"/>
    </location>
</feature>
<evidence type="ECO:0000256" key="5">
    <source>
        <dbReference type="ARBA" id="ARBA00023136"/>
    </source>
</evidence>
<dbReference type="InterPro" id="IPR036259">
    <property type="entry name" value="MFS_trans_sf"/>
</dbReference>
<dbReference type="SUPFAM" id="SSF103473">
    <property type="entry name" value="MFS general substrate transporter"/>
    <property type="match status" value="1"/>
</dbReference>
<feature type="transmembrane region" description="Helical" evidence="6">
    <location>
        <begin position="39"/>
        <end position="60"/>
    </location>
</feature>
<feature type="domain" description="Major facilitator superfamily (MFS) profile" evidence="7">
    <location>
        <begin position="3"/>
        <end position="395"/>
    </location>
</feature>
<dbReference type="RefSeq" id="WP_209336295.1">
    <property type="nucleotide sequence ID" value="NZ_JAGIYY010000006.1"/>
</dbReference>
<evidence type="ECO:0000259" key="7">
    <source>
        <dbReference type="PROSITE" id="PS50850"/>
    </source>
</evidence>
<keyword evidence="4 6" id="KW-1133">Transmembrane helix</keyword>
<evidence type="ECO:0000256" key="4">
    <source>
        <dbReference type="ARBA" id="ARBA00022989"/>
    </source>
</evidence>
<dbReference type="PANTHER" id="PTHR43124:SF3">
    <property type="entry name" value="CHLORAMPHENICOL EFFLUX PUMP RV0191"/>
    <property type="match status" value="1"/>
</dbReference>
<evidence type="ECO:0000256" key="1">
    <source>
        <dbReference type="ARBA" id="ARBA00004651"/>
    </source>
</evidence>
<sequence length="398" mass="41540">MVGLVAFALGYMLSQFYRTFLAVLTPALTAELGATKAQLSLASGAWFVAFALMQFAVGVWLDRYGPRRTTSLLLAAGGGSGAAVFATANSPEMIIVAMALIGIGCSAALMGAVYVFSKSYPPAKLALLTSMMVGIGSLGNVVGASPLANAAEMFGWREVMAGLGVFTLFAAGAVFLLVRDPEPTHIGHASGAGFRGYIELLKIPALWAIIPLTAVNYGPVVNVRSLWAGTYLTDLYGADALTIGRVTLFMALAMVAGNFLYGPLDTLLRTRKWIAVGGNLISLVVVVILASQPVTSIATVTLLFIAMGLAGASYGLLMAHARAFYPPHLVGRGSTLMNFFSIGGVGAMQFASGAVVTAATVPGEPSAAYSALFWFYALLLALAVLIYLWSTDAKPDRP</sequence>
<feature type="transmembrane region" description="Helical" evidence="6">
    <location>
        <begin position="367"/>
        <end position="389"/>
    </location>
</feature>
<keyword evidence="3 6" id="KW-0812">Transmembrane</keyword>
<dbReference type="InterPro" id="IPR020846">
    <property type="entry name" value="MFS_dom"/>
</dbReference>
<feature type="transmembrane region" description="Helical" evidence="6">
    <location>
        <begin position="273"/>
        <end position="291"/>
    </location>
</feature>
<feature type="transmembrane region" description="Helical" evidence="6">
    <location>
        <begin position="94"/>
        <end position="116"/>
    </location>
</feature>
<dbReference type="InterPro" id="IPR050189">
    <property type="entry name" value="MFS_Efflux_Transporters"/>
</dbReference>
<feature type="transmembrane region" description="Helical" evidence="6">
    <location>
        <begin position="338"/>
        <end position="361"/>
    </location>
</feature>
<organism evidence="8 9">
    <name type="scientific">Tianweitania sediminis</name>
    <dbReference type="NCBI Taxonomy" id="1502156"/>
    <lineage>
        <taxon>Bacteria</taxon>
        <taxon>Pseudomonadati</taxon>
        <taxon>Pseudomonadota</taxon>
        <taxon>Alphaproteobacteria</taxon>
        <taxon>Hyphomicrobiales</taxon>
        <taxon>Phyllobacteriaceae</taxon>
        <taxon>Tianweitania</taxon>
    </lineage>
</organism>
<feature type="transmembrane region" description="Helical" evidence="6">
    <location>
        <begin position="72"/>
        <end position="88"/>
    </location>
</feature>
<keyword evidence="2" id="KW-1003">Cell membrane</keyword>
<dbReference type="PANTHER" id="PTHR43124">
    <property type="entry name" value="PURINE EFFLUX PUMP PBUE"/>
    <property type="match status" value="1"/>
</dbReference>
<feature type="transmembrane region" description="Helical" evidence="6">
    <location>
        <begin position="125"/>
        <end position="147"/>
    </location>
</feature>
<dbReference type="GO" id="GO:0022857">
    <property type="term" value="F:transmembrane transporter activity"/>
    <property type="evidence" value="ECO:0007669"/>
    <property type="project" value="InterPro"/>
</dbReference>
<name>A0A8J7R8P7_9HYPH</name>
<dbReference type="GO" id="GO:0005886">
    <property type="term" value="C:plasma membrane"/>
    <property type="evidence" value="ECO:0007669"/>
    <property type="project" value="UniProtKB-SubCell"/>
</dbReference>
<dbReference type="PROSITE" id="PS50850">
    <property type="entry name" value="MFS"/>
    <property type="match status" value="1"/>
</dbReference>
<gene>
    <name evidence="8" type="ORF">J5Y06_16605</name>
</gene>
<evidence type="ECO:0000313" key="9">
    <source>
        <dbReference type="Proteomes" id="UP000666240"/>
    </source>
</evidence>
<protein>
    <submittedName>
        <fullName evidence="8">MFS transporter</fullName>
    </submittedName>
</protein>
<comment type="subcellular location">
    <subcellularLocation>
        <location evidence="1">Cell membrane</location>
        <topology evidence="1">Multi-pass membrane protein</topology>
    </subcellularLocation>
</comment>
<reference evidence="8" key="1">
    <citation type="submission" date="2021-03" db="EMBL/GenBank/DDBJ databases">
        <title>Genome sequencing and assembly of Tianweitania sediminis.</title>
        <authorList>
            <person name="Chhetri G."/>
        </authorList>
    </citation>
    <scope>NUCLEOTIDE SEQUENCE</scope>
    <source>
        <strain evidence="8">Z8</strain>
    </source>
</reference>
<dbReference type="Pfam" id="PF07690">
    <property type="entry name" value="MFS_1"/>
    <property type="match status" value="2"/>
</dbReference>
<dbReference type="AlphaFoldDB" id="A0A8J7R8P7"/>
<evidence type="ECO:0000256" key="2">
    <source>
        <dbReference type="ARBA" id="ARBA00022475"/>
    </source>
</evidence>
<feature type="transmembrane region" description="Helical" evidence="6">
    <location>
        <begin position="159"/>
        <end position="178"/>
    </location>
</feature>
<evidence type="ECO:0000256" key="3">
    <source>
        <dbReference type="ARBA" id="ARBA00022692"/>
    </source>
</evidence>
<dbReference type="Proteomes" id="UP000666240">
    <property type="component" value="Unassembled WGS sequence"/>
</dbReference>
<dbReference type="InterPro" id="IPR011701">
    <property type="entry name" value="MFS"/>
</dbReference>
<keyword evidence="9" id="KW-1185">Reference proteome</keyword>
<evidence type="ECO:0000256" key="6">
    <source>
        <dbReference type="SAM" id="Phobius"/>
    </source>
</evidence>
<feature type="transmembrane region" description="Helical" evidence="6">
    <location>
        <begin position="297"/>
        <end position="317"/>
    </location>
</feature>
<evidence type="ECO:0000313" key="8">
    <source>
        <dbReference type="EMBL" id="MBP0440277.1"/>
    </source>
</evidence>
<keyword evidence="5 6" id="KW-0472">Membrane</keyword>
<proteinExistence type="predicted"/>
<comment type="caution">
    <text evidence="8">The sequence shown here is derived from an EMBL/GenBank/DDBJ whole genome shotgun (WGS) entry which is preliminary data.</text>
</comment>
<dbReference type="EMBL" id="JAGIYY010000006">
    <property type="protein sequence ID" value="MBP0440277.1"/>
    <property type="molecule type" value="Genomic_DNA"/>
</dbReference>